<name>A0A5T1D0D0_CAMJU</name>
<dbReference type="InterPro" id="IPR005565">
    <property type="entry name" value="Hemolysn_activator_HlyB_C"/>
</dbReference>
<evidence type="ECO:0000259" key="6">
    <source>
        <dbReference type="Pfam" id="PF03865"/>
    </source>
</evidence>
<evidence type="ECO:0000256" key="5">
    <source>
        <dbReference type="SAM" id="MobiDB-lite"/>
    </source>
</evidence>
<reference evidence="8" key="1">
    <citation type="submission" date="2019-04" db="EMBL/GenBank/DDBJ databases">
        <authorList>
            <person name="Ashton P.M."/>
            <person name="Dallman T."/>
            <person name="Nair S."/>
            <person name="De Pinna E."/>
            <person name="Peters T."/>
            <person name="Grant K."/>
        </authorList>
    </citation>
    <scope>NUCLEOTIDE SEQUENCE</scope>
    <source>
        <strain evidence="8">OXC2688</strain>
    </source>
</reference>
<feature type="domain" description="Polypeptide-transport-associated ShlB-type" evidence="7">
    <location>
        <begin position="97"/>
        <end position="156"/>
    </location>
</feature>
<feature type="coiled-coil region" evidence="4">
    <location>
        <begin position="92"/>
        <end position="122"/>
    </location>
</feature>
<evidence type="ECO:0000259" key="7">
    <source>
        <dbReference type="Pfam" id="PF08479"/>
    </source>
</evidence>
<organism evidence="8">
    <name type="scientific">Campylobacter jejuni</name>
    <dbReference type="NCBI Taxonomy" id="197"/>
    <lineage>
        <taxon>Bacteria</taxon>
        <taxon>Pseudomonadati</taxon>
        <taxon>Campylobacterota</taxon>
        <taxon>Epsilonproteobacteria</taxon>
        <taxon>Campylobacterales</taxon>
        <taxon>Campylobacteraceae</taxon>
        <taxon>Campylobacter</taxon>
    </lineage>
</organism>
<dbReference type="AlphaFoldDB" id="A0A5T1D0D0"/>
<dbReference type="GO" id="GO:0046819">
    <property type="term" value="P:protein secretion by the type V secretion system"/>
    <property type="evidence" value="ECO:0007669"/>
    <property type="project" value="TreeGrafter"/>
</dbReference>
<evidence type="ECO:0000256" key="1">
    <source>
        <dbReference type="ARBA" id="ARBA00022452"/>
    </source>
</evidence>
<proteinExistence type="predicted"/>
<keyword evidence="2" id="KW-0812">Transmembrane</keyword>
<dbReference type="Pfam" id="PF08479">
    <property type="entry name" value="POTRA_2"/>
    <property type="match status" value="1"/>
</dbReference>
<dbReference type="GO" id="GO:0008320">
    <property type="term" value="F:protein transmembrane transporter activity"/>
    <property type="evidence" value="ECO:0007669"/>
    <property type="project" value="TreeGrafter"/>
</dbReference>
<dbReference type="Pfam" id="PF03865">
    <property type="entry name" value="ShlB"/>
    <property type="match status" value="1"/>
</dbReference>
<comment type="caution">
    <text evidence="8">The sequence shown here is derived from an EMBL/GenBank/DDBJ whole genome shotgun (WGS) entry which is preliminary data.</text>
</comment>
<feature type="compositionally biased region" description="Polar residues" evidence="5">
    <location>
        <begin position="57"/>
        <end position="68"/>
    </location>
</feature>
<dbReference type="Gene3D" id="2.40.160.50">
    <property type="entry name" value="membrane protein fhac: a member of the omp85/tpsb transporter family"/>
    <property type="match status" value="1"/>
</dbReference>
<dbReference type="RefSeq" id="WP_002934472.1">
    <property type="nucleotide sequence ID" value="NZ_CAMRHJ010000009.1"/>
</dbReference>
<gene>
    <name evidence="8" type="ORF">E7R33_06730</name>
</gene>
<evidence type="ECO:0000256" key="2">
    <source>
        <dbReference type="ARBA" id="ARBA00022692"/>
    </source>
</evidence>
<sequence length="562" mass="63414">MRKILVVLVLLQVFSHAEELNNNKIRELIESSPEANEPQNKNLKNTLKNQKSPVNFKEQNTTNITNSQTDQNEAKVFVREYVLHIDNKDLTFKKLRISEKEIQDAIAEYRNQELSLQNLKDITNIIAYYCQVSGYPSATAYIPPQDLSSNKVQINIAFGTLGKVIIKNNSGVRDYALESKLNKNLKGKVITTKNVENEIYKINEIYGIQTNANLQSGDGYGESDVIIEVNKGDSATLTLYSNNYGTKETGRFRAGMSQSLNNIARQGDNLNFYLQDSDENQIDYGINYSTFIGNLKITPFATQGHYVLGGIYRNLGFYGDSMNVGVNFSYPVFLYTEYSLYLVSGFTHKKIKDYYLDGLVSNEKASNSVNLGIEGTCKGLENNVLSYTLNFTYGNVENDGDSSGFNGVNLGNFGKMNLNLSNEYQFQERLTHIFQLNYQKVVGGAVLDSSESVSLGGPYGVRAYLEGEGSADNVVSGTLGIRFQTPLEGLYLTPFYDIGYSWYENKEYQSENHYFMDAMGMQILYTRSANFYVKMDAARAVHRFKHDGEHRSRVYVSLGKYF</sequence>
<keyword evidence="4" id="KW-0175">Coiled coil</keyword>
<keyword evidence="1" id="KW-1134">Transmembrane beta strand</keyword>
<feature type="domain" description="Haemolysin activator HlyB C-terminal" evidence="6">
    <location>
        <begin position="221"/>
        <end position="510"/>
    </location>
</feature>
<protein>
    <submittedName>
        <fullName evidence="8">ShlB/FhaC/HecB family hemolysin secretion/activation protein</fullName>
    </submittedName>
</protein>
<dbReference type="PANTHER" id="PTHR34597">
    <property type="entry name" value="SLR1661 PROTEIN"/>
    <property type="match status" value="1"/>
</dbReference>
<keyword evidence="3" id="KW-0998">Cell outer membrane</keyword>
<evidence type="ECO:0000313" key="8">
    <source>
        <dbReference type="EMBL" id="EAK8046621.1"/>
    </source>
</evidence>
<feature type="region of interest" description="Disordered" evidence="5">
    <location>
        <begin position="31"/>
        <end position="68"/>
    </location>
</feature>
<keyword evidence="1" id="KW-0472">Membrane</keyword>
<dbReference type="InterPro" id="IPR051544">
    <property type="entry name" value="TPS_OM_transporter"/>
</dbReference>
<feature type="compositionally biased region" description="Low complexity" evidence="5">
    <location>
        <begin position="39"/>
        <end position="51"/>
    </location>
</feature>
<evidence type="ECO:0000256" key="3">
    <source>
        <dbReference type="ARBA" id="ARBA00023237"/>
    </source>
</evidence>
<dbReference type="InterPro" id="IPR013686">
    <property type="entry name" value="Polypept-transport_assoc_ShlB"/>
</dbReference>
<accession>A0A5T1D0D0</accession>
<dbReference type="PANTHER" id="PTHR34597:SF1">
    <property type="entry name" value="HEME_HEMOPEXIN TRANSPORTER PROTEIN HUXB"/>
    <property type="match status" value="1"/>
</dbReference>
<dbReference type="GO" id="GO:0098046">
    <property type="term" value="C:type V protein secretion system complex"/>
    <property type="evidence" value="ECO:0007669"/>
    <property type="project" value="TreeGrafter"/>
</dbReference>
<evidence type="ECO:0000256" key="4">
    <source>
        <dbReference type="SAM" id="Coils"/>
    </source>
</evidence>
<dbReference type="EMBL" id="AACJHT010000011">
    <property type="protein sequence ID" value="EAK8046621.1"/>
    <property type="molecule type" value="Genomic_DNA"/>
</dbReference>
<dbReference type="Gene3D" id="3.10.20.310">
    <property type="entry name" value="membrane protein fhac"/>
    <property type="match status" value="1"/>
</dbReference>